<evidence type="ECO:0000259" key="3">
    <source>
        <dbReference type="Pfam" id="PF11847"/>
    </source>
</evidence>
<feature type="region of interest" description="Disordered" evidence="1">
    <location>
        <begin position="1112"/>
        <end position="1197"/>
    </location>
</feature>
<dbReference type="SUPFAM" id="SSF49785">
    <property type="entry name" value="Galactose-binding domain-like"/>
    <property type="match status" value="1"/>
</dbReference>
<organism evidence="5 6">
    <name type="scientific">Nocardioides piscis</name>
    <dbReference type="NCBI Taxonomy" id="2714938"/>
    <lineage>
        <taxon>Bacteria</taxon>
        <taxon>Bacillati</taxon>
        <taxon>Actinomycetota</taxon>
        <taxon>Actinomycetes</taxon>
        <taxon>Propionibacteriales</taxon>
        <taxon>Nocardioidaceae</taxon>
        <taxon>Nocardioides</taxon>
    </lineage>
</organism>
<evidence type="ECO:0000313" key="6">
    <source>
        <dbReference type="Proteomes" id="UP000502035"/>
    </source>
</evidence>
<evidence type="ECO:0000313" key="5">
    <source>
        <dbReference type="EMBL" id="QIK76293.1"/>
    </source>
</evidence>
<feature type="transmembrane region" description="Helical" evidence="2">
    <location>
        <begin position="82"/>
        <end position="107"/>
    </location>
</feature>
<feature type="compositionally biased region" description="Low complexity" evidence="1">
    <location>
        <begin position="1369"/>
        <end position="1379"/>
    </location>
</feature>
<dbReference type="EMBL" id="CP049866">
    <property type="protein sequence ID" value="QIK76293.1"/>
    <property type="molecule type" value="Genomic_DNA"/>
</dbReference>
<keyword evidence="2" id="KW-0472">Membrane</keyword>
<feature type="compositionally biased region" description="Polar residues" evidence="1">
    <location>
        <begin position="1112"/>
        <end position="1147"/>
    </location>
</feature>
<feature type="region of interest" description="Disordered" evidence="1">
    <location>
        <begin position="1341"/>
        <end position="1425"/>
    </location>
</feature>
<evidence type="ECO:0000256" key="2">
    <source>
        <dbReference type="SAM" id="Phobius"/>
    </source>
</evidence>
<feature type="compositionally biased region" description="Basic and acidic residues" evidence="1">
    <location>
        <begin position="1343"/>
        <end position="1354"/>
    </location>
</feature>
<dbReference type="Proteomes" id="UP000502035">
    <property type="component" value="Chromosome"/>
</dbReference>
<keyword evidence="2" id="KW-1133">Transmembrane helix</keyword>
<feature type="transmembrane region" description="Helical" evidence="2">
    <location>
        <begin position="177"/>
        <end position="207"/>
    </location>
</feature>
<dbReference type="InterPro" id="IPR021798">
    <property type="entry name" value="AftD_N"/>
</dbReference>
<dbReference type="Gene3D" id="2.60.120.260">
    <property type="entry name" value="Galactose-binding domain-like"/>
    <property type="match status" value="1"/>
</dbReference>
<dbReference type="Pfam" id="PF24607">
    <property type="entry name" value="CBM_AftD"/>
    <property type="match status" value="1"/>
</dbReference>
<name>A0A6G7YHL6_9ACTN</name>
<accession>A0A6G7YHL6</accession>
<proteinExistence type="predicted"/>
<gene>
    <name evidence="5" type="ORF">G7071_13535</name>
</gene>
<dbReference type="InterPro" id="IPR056997">
    <property type="entry name" value="CBM_AftD"/>
</dbReference>
<feature type="region of interest" description="Disordered" evidence="1">
    <location>
        <begin position="1267"/>
        <end position="1309"/>
    </location>
</feature>
<feature type="transmembrane region" description="Helical" evidence="2">
    <location>
        <begin position="366"/>
        <end position="382"/>
    </location>
</feature>
<keyword evidence="2" id="KW-0812">Transmembrane</keyword>
<feature type="transmembrane region" description="Helical" evidence="2">
    <location>
        <begin position="394"/>
        <end position="417"/>
    </location>
</feature>
<feature type="transmembrane region" description="Helical" evidence="2">
    <location>
        <begin position="318"/>
        <end position="346"/>
    </location>
</feature>
<dbReference type="InterPro" id="IPR008979">
    <property type="entry name" value="Galactose-bd-like_sf"/>
</dbReference>
<feature type="domain" description="Arabinofuranosyltransferase D third carbohydrate binding module" evidence="4">
    <location>
        <begin position="933"/>
        <end position="1047"/>
    </location>
</feature>
<evidence type="ECO:0000256" key="1">
    <source>
        <dbReference type="SAM" id="MobiDB-lite"/>
    </source>
</evidence>
<dbReference type="KEGG" id="npi:G7071_13535"/>
<keyword evidence="6" id="KW-1185">Reference proteome</keyword>
<sequence>MELRDRAQEALKFRLRLLTGALVLIALAFSQAPGFLSFDTKFDLVVDPWHYLERGVHLWDSNGAIGQLQNQAYGYLWPMGPFFGVGIIAGIPAWAVQRLFMALVMVVAFTGTAQVARALGVRSHLACLLAGFAYALSPRMLTTVGTISIESWPSALAPWVLLPLIIGSTRGSPRRAAALSALAVAMVGGVNATASFGVIPIAAIWLLTRSRGPRKRSMMIWWPIFTALGTLWWLIPLFLLGTYSPPFLDFIESASVTTNPTTLFDSLRGTSHWVPYIDNRWRAGSALITQAPLVLNSGVVLMLGLLGLMSRRNEHRAFLAISLLFGLALVGMGHLGAVQGVFAPFLNDALDGALAAARNVHKFDPIVRLPLVLGLALLLESLRAPELMTPNRRGVQRSVAFMSMAWLGVIAVVGAAMPGIQGRMAPNGLVAEVPDYWVEASSWLDAQGTEGAVLMTPGIGVAQFVWGSTNDEPLEFLVEEGRFGVRSNIPFVPPGNIRALDAIEERLTQGRASAGLAPFLARSGVQYLVVRNDVIKAPDIPDTVLLHQALDGSPGLSRLTSFGPDLGGGAYLGEGEERNVINGGWQTNYRAIEIYEVAGGGPGAVASEELPLVVGGPESLLDLADADVLDSEPTVLASDADPDAEPMGPMILTDGYRDRERFFGQLHDGYSATTLPGEARHSAHPSKDFYLNKGDDRWRTTARLTGAESVVASSSMADGSAKGGARPGKSAFAAIDGDPSTEWVSNVSSYDRPTWEIRFGRTRQPRTLQLTGGVSAPQTQTLRVVTENGRSEDIDLAPATTARVELPEGGTRWLRVETTGQAATVHAALSEVEIAGVEVDKVLVLPTTPEEWGTPDAILLTAAQDGRTGCVRVDGSVRCLQGRNVEGEEDGGFSRELELTVPRDYLPELWVRPRSGAAVEEALLADLPVSVTSSSQAVPDVRASALAALDGDPGTAWMAHSGDFRPTLRTRWVGPTRVDGLTIRLDPNVAGRTPKKVRVTHRDGSTDVELDTHGWGRIPAVRTDFLDIEVLETDFASSIGFDQSRIPLATAISEVRIDGAPFESLAPSTQERVLPCGSGPDVTVNGEVVRTQVDTSSAEIFSGKRCAPRSVTSIRSTSAPGSTGSPWAAATSSVRPGSRSRALTSTPRWPAVCGGRATTLTPAGRPRPGLGGARLPGERQRRLGGNPGRQVADRRARGRVAAGLAARARLGRARGRDLCAGEALSVGPAPWAGHCPGVARARAVVAAPTSPGRAAACQHGRHASLGVDGIRGGGDGRHRRLVGPGGDGRDVRGRHPARPTGARAARTPARRMRRGCVVLLRRPPVGRRLGRRERVASALVCRGPDRGGPRRGRADVAQTHRRPLDEAIDQLGQRQGDQQRQAEDRPQVVAFELHVGRRPVDEVEHHEVDAEDAEGDVPETPGQPG</sequence>
<protein>
    <submittedName>
        <fullName evidence="5">DUF3367 domain-containing protein</fullName>
    </submittedName>
</protein>
<feature type="transmembrane region" description="Helical" evidence="2">
    <location>
        <begin position="283"/>
        <end position="306"/>
    </location>
</feature>
<dbReference type="GO" id="GO:0016740">
    <property type="term" value="F:transferase activity"/>
    <property type="evidence" value="ECO:0007669"/>
    <property type="project" value="InterPro"/>
</dbReference>
<feature type="compositionally biased region" description="Basic and acidic residues" evidence="1">
    <location>
        <begin position="1394"/>
        <end position="1408"/>
    </location>
</feature>
<evidence type="ECO:0000259" key="4">
    <source>
        <dbReference type="Pfam" id="PF24607"/>
    </source>
</evidence>
<dbReference type="Pfam" id="PF11847">
    <property type="entry name" value="GT-C_AftD"/>
    <property type="match status" value="1"/>
</dbReference>
<reference evidence="5 6" key="1">
    <citation type="submission" date="2020-03" db="EMBL/GenBank/DDBJ databases">
        <title>Nocardioides sp. nov., isolated from fish.</title>
        <authorList>
            <person name="Hyun D.-W."/>
            <person name="Bae J.-W."/>
        </authorList>
    </citation>
    <scope>NUCLEOTIDE SEQUENCE [LARGE SCALE GENOMIC DNA]</scope>
    <source>
        <strain evidence="5 6">HDW12A</strain>
    </source>
</reference>
<feature type="compositionally biased region" description="Low complexity" evidence="1">
    <location>
        <begin position="1298"/>
        <end position="1307"/>
    </location>
</feature>
<feature type="domain" description="Alpha-(1-&gt;3)-arabinofuranosyltransferase N-terminal GT-C" evidence="3">
    <location>
        <begin position="23"/>
        <end position="684"/>
    </location>
</feature>
<feature type="transmembrane region" description="Helical" evidence="2">
    <location>
        <begin position="219"/>
        <end position="240"/>
    </location>
</feature>